<reference evidence="3" key="1">
    <citation type="journal article" date="2021" name="Sci. Rep.">
        <title>Diploid genomic architecture of Nitzschia inconspicua, an elite biomass production diatom.</title>
        <authorList>
            <person name="Oliver A."/>
            <person name="Podell S."/>
            <person name="Pinowska A."/>
            <person name="Traller J.C."/>
            <person name="Smith S.R."/>
            <person name="McClure R."/>
            <person name="Beliaev A."/>
            <person name="Bohutskyi P."/>
            <person name="Hill E.A."/>
            <person name="Rabines A."/>
            <person name="Zheng H."/>
            <person name="Allen L.Z."/>
            <person name="Kuo A."/>
            <person name="Grigoriev I.V."/>
            <person name="Allen A.E."/>
            <person name="Hazlebeck D."/>
            <person name="Allen E.E."/>
        </authorList>
    </citation>
    <scope>NUCLEOTIDE SEQUENCE</scope>
    <source>
        <strain evidence="3">Hildebrandi</strain>
    </source>
</reference>
<dbReference type="AlphaFoldDB" id="A0A8H2SI94"/>
<evidence type="ECO:0000256" key="1">
    <source>
        <dbReference type="SAM" id="Phobius"/>
    </source>
</evidence>
<geneLocation type="plastid" evidence="3"/>
<proteinExistence type="predicted"/>
<keyword evidence="1" id="KW-0812">Transmembrane</keyword>
<name>A0A8H2SI94_9STRA</name>
<feature type="transmembrane region" description="Helical" evidence="1">
    <location>
        <begin position="179"/>
        <end position="198"/>
    </location>
</feature>
<keyword evidence="4" id="KW-1185">Reference proteome</keyword>
<evidence type="ECO:0000313" key="4">
    <source>
        <dbReference type="Proteomes" id="UP000693970"/>
    </source>
</evidence>
<sequence length="344" mass="39560">MYYNRILRIWEIDLIDIVILSFVLGSLTASRLKDYLSEEQAMKRLKNSLLQKSTLVIKSDSPISNSKEMRIRKIYKFALGNRGGQFEHFQGDMSVSNESVFTLAQKIKGIVERLASFLKERELKGVARIFFKNGRLLLELILYKCRIDISYLLLTEGLSTQVVVITCTVGGAAGFVLSWFSAAAGLVAPPLLLSIFFIRSVTQQIANLRDYSKFKKLLHTILEDEELQQTIRVLFMEGEVQPTTGLEMKPWNSDKNPLPQFHSDSTQTFEQFIKERMKEELGLIENPTPEQIQEILHSRKIPRNKGKTVYFKDFIDKLAEDQDAIIDAEIVKESRRVKVKNKEF</sequence>
<keyword evidence="1" id="KW-0472">Membrane</keyword>
<evidence type="ECO:0000313" key="3">
    <source>
        <dbReference type="EMBL" id="QXE46154.1"/>
    </source>
</evidence>
<keyword evidence="3" id="KW-0934">Plastid</keyword>
<dbReference type="EMBL" id="MW971520">
    <property type="protein sequence ID" value="QXE46154.1"/>
    <property type="molecule type" value="Genomic_DNA"/>
</dbReference>
<feature type="transmembrane region" description="Helical" evidence="1">
    <location>
        <begin position="151"/>
        <end position="173"/>
    </location>
</feature>
<dbReference type="Proteomes" id="UP000693970">
    <property type="component" value="Plastid Pltd"/>
</dbReference>
<dbReference type="EMBL" id="MW971520">
    <property type="protein sequence ID" value="QXE46096.1"/>
    <property type="molecule type" value="Genomic_DNA"/>
</dbReference>
<keyword evidence="1" id="KW-1133">Transmembrane helix</keyword>
<gene>
    <name evidence="2" type="ORF">IV203_000018</name>
    <name evidence="3" type="ORF">IV203_000076</name>
</gene>
<accession>A0A8H2SI94</accession>
<protein>
    <submittedName>
        <fullName evidence="3">Uncharacterized protein</fullName>
    </submittedName>
</protein>
<evidence type="ECO:0000313" key="2">
    <source>
        <dbReference type="EMBL" id="QXE46096.1"/>
    </source>
</evidence>
<organism evidence="3 4">
    <name type="scientific">Nitzschia inconspicua</name>
    <dbReference type="NCBI Taxonomy" id="303405"/>
    <lineage>
        <taxon>Eukaryota</taxon>
        <taxon>Sar</taxon>
        <taxon>Stramenopiles</taxon>
        <taxon>Ochrophyta</taxon>
        <taxon>Bacillariophyta</taxon>
        <taxon>Bacillariophyceae</taxon>
        <taxon>Bacillariophycidae</taxon>
        <taxon>Bacillariales</taxon>
        <taxon>Bacillariaceae</taxon>
        <taxon>Nitzschia</taxon>
    </lineage>
</organism>